<accession>A0ABR1FLR3</accession>
<name>A0ABR1FLR3_AURAN</name>
<dbReference type="EMBL" id="JBBJCI010000363">
    <property type="protein sequence ID" value="KAK7233179.1"/>
    <property type="molecule type" value="Genomic_DNA"/>
</dbReference>
<feature type="compositionally biased region" description="Low complexity" evidence="1">
    <location>
        <begin position="275"/>
        <end position="288"/>
    </location>
</feature>
<proteinExistence type="predicted"/>
<dbReference type="Proteomes" id="UP001363151">
    <property type="component" value="Unassembled WGS sequence"/>
</dbReference>
<dbReference type="Gene3D" id="3.40.630.30">
    <property type="match status" value="1"/>
</dbReference>
<dbReference type="GO" id="GO:0016874">
    <property type="term" value="F:ligase activity"/>
    <property type="evidence" value="ECO:0007669"/>
    <property type="project" value="UniProtKB-KW"/>
</dbReference>
<dbReference type="Gene3D" id="3.40.50.150">
    <property type="entry name" value="Vaccinia Virus protein VP39"/>
    <property type="match status" value="1"/>
</dbReference>
<organism evidence="3 4">
    <name type="scientific">Aureococcus anophagefferens</name>
    <name type="common">Harmful bloom alga</name>
    <dbReference type="NCBI Taxonomy" id="44056"/>
    <lineage>
        <taxon>Eukaryota</taxon>
        <taxon>Sar</taxon>
        <taxon>Stramenopiles</taxon>
        <taxon>Ochrophyta</taxon>
        <taxon>Pelagophyceae</taxon>
        <taxon>Pelagomonadales</taxon>
        <taxon>Pelagomonadaceae</taxon>
        <taxon>Aureococcus</taxon>
    </lineage>
</organism>
<evidence type="ECO:0000259" key="2">
    <source>
        <dbReference type="Pfam" id="PF08123"/>
    </source>
</evidence>
<sequence>MPAAVKNQNTATRSRRSSAGAAEAAPEAPKRSRGRPKKGGAAAAAARPGPEQLPGTVAASASCAPATGATGGGANGGAIYGEIGAASFQKVVDLLKERCGLDEDSYFLDVGSGLGKPNLHVAQDPGVAVSVGVEFDETRWQLGMHNLNSVHRAADRGGAHHGVVAPPRVAFARRDVDDCATLDPFSHVYAFDVGFPPELLLSLGRKFNASRCGHYVSYQNPRRFLGDYGFHCELEDQLSVSMHGSSESHTCYVYRRAAAPPDAELPRSARKCRRSAGSSSPRGSSTPSVDPVFAAAVKEAQSSDKARRDACAEALEAALAARPNRDRSPREEWRPGAENEYKGCGYDMSTVLKCGRTDAQFAASTEVERVCGRDAWIALVPEMVAVCFEAAKRALKKSEVLLEPPLSADYITERIVLAPADPVGFVARERHTSKRIQGFALLCEFCTFSKSLRWDSSHPAALAGTFEHADLATRLQERCARRRAAWPPRNSSAADVVAAAEKVALASAASRDLHDVDDDGSLAMALEATGCELRAPADKEYGDQIGVWPGLCEVAVLGALGCGRRLLDLALKDVAALGLGGDAPASGDPRPVTHAVLHATKEAVGFYERCGFRRVGAISRFRDRPDVPQLAYRHWTRRVDEVSYMMAAPLDVDDDGAGAARAARAQASVARGPADVQAPGGATAFRECLLLALGYASAAGAGHRPLALAVGAALNVFRADIPDKTIAILRAKALPEADDDDDSDLDGDGDDVYDVLSKPGGCYGPGLPVEVALGRAKKRKPVTLRLRSDEALARAACDADTKLLRVTLAGAVPKKLKLLDRPMLAYLDVPSPKRKKLLKRAAGGS</sequence>
<comment type="caution">
    <text evidence="3">The sequence shown here is derived from an EMBL/GenBank/DDBJ whole genome shotgun (WGS) entry which is preliminary data.</text>
</comment>
<evidence type="ECO:0000256" key="1">
    <source>
        <dbReference type="SAM" id="MobiDB-lite"/>
    </source>
</evidence>
<protein>
    <submittedName>
        <fullName evidence="3">Ubiquitin protein ligase binding protein</fullName>
    </submittedName>
</protein>
<reference evidence="3 4" key="1">
    <citation type="submission" date="2024-03" db="EMBL/GenBank/DDBJ databases">
        <title>Aureococcus anophagefferens CCMP1851 and Kratosvirus quantuckense: Draft genome of a second virus-susceptible host strain in the model system.</title>
        <authorList>
            <person name="Chase E."/>
            <person name="Truchon A.R."/>
            <person name="Schepens W."/>
            <person name="Wilhelm S.W."/>
        </authorList>
    </citation>
    <scope>NUCLEOTIDE SEQUENCE [LARGE SCALE GENOMIC DNA]</scope>
    <source>
        <strain evidence="3 4">CCMP1851</strain>
    </source>
</reference>
<dbReference type="SUPFAM" id="SSF55729">
    <property type="entry name" value="Acyl-CoA N-acyltransferases (Nat)"/>
    <property type="match status" value="1"/>
</dbReference>
<keyword evidence="3" id="KW-0436">Ligase</keyword>
<feature type="compositionally biased region" description="Low complexity" evidence="1">
    <location>
        <begin position="17"/>
        <end position="27"/>
    </location>
</feature>
<dbReference type="InterPro" id="IPR025789">
    <property type="entry name" value="DOT1_dom"/>
</dbReference>
<keyword evidence="4" id="KW-1185">Reference proteome</keyword>
<evidence type="ECO:0000313" key="3">
    <source>
        <dbReference type="EMBL" id="KAK7233179.1"/>
    </source>
</evidence>
<evidence type="ECO:0000313" key="4">
    <source>
        <dbReference type="Proteomes" id="UP001363151"/>
    </source>
</evidence>
<feature type="region of interest" description="Disordered" evidence="1">
    <location>
        <begin position="1"/>
        <end position="58"/>
    </location>
</feature>
<dbReference type="Pfam" id="PF08123">
    <property type="entry name" value="DOT1"/>
    <property type="match status" value="1"/>
</dbReference>
<gene>
    <name evidence="3" type="primary">ABTB1</name>
    <name evidence="3" type="ORF">SO694_00038046</name>
</gene>
<feature type="region of interest" description="Disordered" evidence="1">
    <location>
        <begin position="264"/>
        <end position="290"/>
    </location>
</feature>
<dbReference type="InterPro" id="IPR016181">
    <property type="entry name" value="Acyl_CoA_acyltransferase"/>
</dbReference>
<feature type="domain" description="DOT1" evidence="2">
    <location>
        <begin position="78"/>
        <end position="161"/>
    </location>
</feature>
<dbReference type="InterPro" id="IPR029063">
    <property type="entry name" value="SAM-dependent_MTases_sf"/>
</dbReference>
<feature type="compositionally biased region" description="Low complexity" evidence="1">
    <location>
        <begin position="39"/>
        <end position="58"/>
    </location>
</feature>
<dbReference type="SUPFAM" id="SSF53335">
    <property type="entry name" value="S-adenosyl-L-methionine-dependent methyltransferases"/>
    <property type="match status" value="1"/>
</dbReference>